<name>A0A0M2V8F5_9GAMM</name>
<dbReference type="InterPro" id="IPR016181">
    <property type="entry name" value="Acyl_CoA_acyltransferase"/>
</dbReference>
<dbReference type="SUPFAM" id="SSF55729">
    <property type="entry name" value="Acyl-CoA N-acyltransferases (Nat)"/>
    <property type="match status" value="1"/>
</dbReference>
<evidence type="ECO:0000313" key="1">
    <source>
        <dbReference type="EMBL" id="KKO46896.1"/>
    </source>
</evidence>
<sequence length="233" mass="27175">MLAKLTQTYRELGMADTLLYMIDKALVKLTFKQVVIHKYYITRQPVTTVASVPATKALDIEIKQLTSDDPVLNTMDRPLITLQQRYLQGGYCMAAFKKGQFAGNLWLNFDQYQEDEVRCRYILQPAGHAAWDYDVFVMPKYRFSYVFAKLWDRANSVMAERGISYVYSRINYYNIASLQSHKRLGSKIFGTVYFVNIGSIQLMLSRHFRPFIKVSWRQTDFPALYIGVNNKHE</sequence>
<dbReference type="Gene3D" id="3.40.630.30">
    <property type="match status" value="1"/>
</dbReference>
<gene>
    <name evidence="1" type="ORF">WG68_02865</name>
</gene>
<reference evidence="1 2" key="1">
    <citation type="submission" date="2015-03" db="EMBL/GenBank/DDBJ databases">
        <title>Draft genome sequences of two protease-producing strains of Arsukibacterium isolated from two cold and alkaline environments.</title>
        <authorList>
            <person name="Lylloff J.E."/>
            <person name="Skov L.B."/>
            <person name="Jepsen M."/>
            <person name="Hallin P.F."/>
            <person name="Sorensen S.J."/>
            <person name="Stougaard P."/>
            <person name="Glaring M.A."/>
        </authorList>
    </citation>
    <scope>NUCLEOTIDE SEQUENCE [LARGE SCALE GENOMIC DNA]</scope>
    <source>
        <strain evidence="1 2">GCM72</strain>
    </source>
</reference>
<dbReference type="OrthoDB" id="8480611at2"/>
<dbReference type="Proteomes" id="UP000034228">
    <property type="component" value="Unassembled WGS sequence"/>
</dbReference>
<proteinExistence type="predicted"/>
<protein>
    <recommendedName>
        <fullName evidence="3">N-acetyltransferase domain-containing protein</fullName>
    </recommendedName>
</protein>
<accession>A0A0M2V8F5</accession>
<dbReference type="RefSeq" id="WP_046556143.1">
    <property type="nucleotide sequence ID" value="NZ_LAHO01000002.1"/>
</dbReference>
<dbReference type="STRING" id="336831.WG68_02865"/>
<comment type="caution">
    <text evidence="1">The sequence shown here is derived from an EMBL/GenBank/DDBJ whole genome shotgun (WGS) entry which is preliminary data.</text>
</comment>
<dbReference type="EMBL" id="LAHO01000002">
    <property type="protein sequence ID" value="KKO46896.1"/>
    <property type="molecule type" value="Genomic_DNA"/>
</dbReference>
<organism evidence="1 2">
    <name type="scientific">Arsukibacterium ikkense</name>
    <dbReference type="NCBI Taxonomy" id="336831"/>
    <lineage>
        <taxon>Bacteria</taxon>
        <taxon>Pseudomonadati</taxon>
        <taxon>Pseudomonadota</taxon>
        <taxon>Gammaproteobacteria</taxon>
        <taxon>Chromatiales</taxon>
        <taxon>Chromatiaceae</taxon>
        <taxon>Arsukibacterium</taxon>
    </lineage>
</organism>
<keyword evidence="2" id="KW-1185">Reference proteome</keyword>
<evidence type="ECO:0000313" key="2">
    <source>
        <dbReference type="Proteomes" id="UP000034228"/>
    </source>
</evidence>
<evidence type="ECO:0008006" key="3">
    <source>
        <dbReference type="Google" id="ProtNLM"/>
    </source>
</evidence>
<dbReference type="AlphaFoldDB" id="A0A0M2V8F5"/>